<proteinExistence type="predicted"/>
<dbReference type="EMBL" id="JAGDFX010000001">
    <property type="protein sequence ID" value="MBO1518239.1"/>
    <property type="molecule type" value="Genomic_DNA"/>
</dbReference>
<evidence type="ECO:0000313" key="2">
    <source>
        <dbReference type="Proteomes" id="UP000664882"/>
    </source>
</evidence>
<organism evidence="1 2">
    <name type="scientific">Oceanisphaera pacifica</name>
    <dbReference type="NCBI Taxonomy" id="2818389"/>
    <lineage>
        <taxon>Bacteria</taxon>
        <taxon>Pseudomonadati</taxon>
        <taxon>Pseudomonadota</taxon>
        <taxon>Gammaproteobacteria</taxon>
        <taxon>Aeromonadales</taxon>
        <taxon>Aeromonadaceae</taxon>
        <taxon>Oceanisphaera</taxon>
    </lineage>
</organism>
<protein>
    <submittedName>
        <fullName evidence="1">Uncharacterized protein</fullName>
    </submittedName>
</protein>
<accession>A0ABS3NCH4</accession>
<dbReference type="Proteomes" id="UP000664882">
    <property type="component" value="Unassembled WGS sequence"/>
</dbReference>
<comment type="caution">
    <text evidence="1">The sequence shown here is derived from an EMBL/GenBank/DDBJ whole genome shotgun (WGS) entry which is preliminary data.</text>
</comment>
<reference evidence="1 2" key="1">
    <citation type="submission" date="2021-03" db="EMBL/GenBank/DDBJ databases">
        <title>Oceanisphaera sp. nov., isolated from the intestine.</title>
        <authorList>
            <person name="Zhao L.-H."/>
            <person name="Shi L.-F."/>
        </authorList>
    </citation>
    <scope>NUCLEOTIDE SEQUENCE [LARGE SCALE GENOMIC DNA]</scope>
    <source>
        <strain evidence="1 2">DM8</strain>
    </source>
</reference>
<dbReference type="RefSeq" id="WP_208003819.1">
    <property type="nucleotide sequence ID" value="NZ_JAGDFX010000001.1"/>
</dbReference>
<gene>
    <name evidence="1" type="ORF">J3U76_01100</name>
</gene>
<evidence type="ECO:0000313" key="1">
    <source>
        <dbReference type="EMBL" id="MBO1518239.1"/>
    </source>
</evidence>
<name>A0ABS3NCH4_9GAMM</name>
<sequence>MFTSRNNASLSTFLNQVKVNREAQQLGQALEAAPQDIKERIVRVAAQVEAKTITDKAKQ</sequence>
<keyword evidence="2" id="KW-1185">Reference proteome</keyword>